<reference evidence="2" key="1">
    <citation type="submission" date="2023-08" db="EMBL/GenBank/DDBJ databases">
        <title>A de novo genome assembly of Solanum verrucosum Schlechtendal, a Mexican diploid species geographically isolated from the other diploid A-genome species in potato relatives.</title>
        <authorList>
            <person name="Hosaka K."/>
        </authorList>
    </citation>
    <scope>NUCLEOTIDE SEQUENCE</scope>
    <source>
        <tissue evidence="2">Young leaves</tissue>
    </source>
</reference>
<accession>A0AAF0R1M9</accession>
<feature type="non-terminal residue" evidence="2">
    <location>
        <position position="1"/>
    </location>
</feature>
<sequence>KDQMVLWYILMLPGLVSVVLMQHGKVISYASRKLKLLKDYEMNVLYHPCQVNVVADVLSQLLMGSATDVENGKKDLVRDVRRLARLDVRLVDSYEGSDEVLERKGNLVLVI</sequence>
<protein>
    <submittedName>
        <fullName evidence="2">Uncharacterized protein</fullName>
    </submittedName>
</protein>
<proteinExistence type="predicted"/>
<feature type="transmembrane region" description="Helical" evidence="1">
    <location>
        <begin position="6"/>
        <end position="28"/>
    </location>
</feature>
<keyword evidence="3" id="KW-1185">Reference proteome</keyword>
<keyword evidence="1" id="KW-1133">Transmembrane helix</keyword>
<dbReference type="Proteomes" id="UP001234989">
    <property type="component" value="Chromosome 5"/>
</dbReference>
<gene>
    <name evidence="2" type="ORF">MTR67_023329</name>
</gene>
<evidence type="ECO:0000313" key="3">
    <source>
        <dbReference type="Proteomes" id="UP001234989"/>
    </source>
</evidence>
<dbReference type="EMBL" id="CP133616">
    <property type="protein sequence ID" value="WMV29944.1"/>
    <property type="molecule type" value="Genomic_DNA"/>
</dbReference>
<dbReference type="AlphaFoldDB" id="A0AAF0R1M9"/>
<organism evidence="2 3">
    <name type="scientific">Solanum verrucosum</name>
    <dbReference type="NCBI Taxonomy" id="315347"/>
    <lineage>
        <taxon>Eukaryota</taxon>
        <taxon>Viridiplantae</taxon>
        <taxon>Streptophyta</taxon>
        <taxon>Embryophyta</taxon>
        <taxon>Tracheophyta</taxon>
        <taxon>Spermatophyta</taxon>
        <taxon>Magnoliopsida</taxon>
        <taxon>eudicotyledons</taxon>
        <taxon>Gunneridae</taxon>
        <taxon>Pentapetalae</taxon>
        <taxon>asterids</taxon>
        <taxon>lamiids</taxon>
        <taxon>Solanales</taxon>
        <taxon>Solanaceae</taxon>
        <taxon>Solanoideae</taxon>
        <taxon>Solaneae</taxon>
        <taxon>Solanum</taxon>
    </lineage>
</organism>
<name>A0AAF0R1M9_SOLVR</name>
<keyword evidence="1" id="KW-0812">Transmembrane</keyword>
<evidence type="ECO:0000313" key="2">
    <source>
        <dbReference type="EMBL" id="WMV29944.1"/>
    </source>
</evidence>
<evidence type="ECO:0000256" key="1">
    <source>
        <dbReference type="SAM" id="Phobius"/>
    </source>
</evidence>
<keyword evidence="1" id="KW-0472">Membrane</keyword>